<dbReference type="Proteomes" id="UP000475214">
    <property type="component" value="Unassembled WGS sequence"/>
</dbReference>
<evidence type="ECO:0000313" key="2">
    <source>
        <dbReference type="EMBL" id="NEE03495.1"/>
    </source>
</evidence>
<gene>
    <name evidence="2" type="ORF">G1H10_25340</name>
</gene>
<dbReference type="EMBL" id="JAAGOA010000023">
    <property type="protein sequence ID" value="NEE03495.1"/>
    <property type="molecule type" value="Genomic_DNA"/>
</dbReference>
<accession>A0A6L9SDN6</accession>
<dbReference type="AlphaFoldDB" id="A0A6L9SDN6"/>
<sequence>MAELEAAEEARHAEQVVELTDLAVAIHGGLMPVLGGLHEYLPVDGPPSQEAPAASELEAWSAAVDDASARLGDPPSASTEINLTRQGISLTLELLDSALRLYAEALEAEGGQHERLVALASELRADAVASWSPAALQLDQLNIDAGHGHVHLSLPLNPDDPGAGPHDLDTHDH</sequence>
<feature type="region of interest" description="Disordered" evidence="1">
    <location>
        <begin position="152"/>
        <end position="173"/>
    </location>
</feature>
<reference evidence="2 3" key="1">
    <citation type="submission" date="2020-02" db="EMBL/GenBank/DDBJ databases">
        <authorList>
            <person name="Li X.-J."/>
            <person name="Han X.-M."/>
        </authorList>
    </citation>
    <scope>NUCLEOTIDE SEQUENCE [LARGE SCALE GENOMIC DNA]</scope>
    <source>
        <strain evidence="2 3">CCTCC AB 2017055</strain>
    </source>
</reference>
<evidence type="ECO:0000313" key="3">
    <source>
        <dbReference type="Proteomes" id="UP000475214"/>
    </source>
</evidence>
<name>A0A6L9SDN6_9ACTN</name>
<protein>
    <submittedName>
        <fullName evidence="2">Uncharacterized protein</fullName>
    </submittedName>
</protein>
<proteinExistence type="predicted"/>
<evidence type="ECO:0000256" key="1">
    <source>
        <dbReference type="SAM" id="MobiDB-lite"/>
    </source>
</evidence>
<comment type="caution">
    <text evidence="2">The sequence shown here is derived from an EMBL/GenBank/DDBJ whole genome shotgun (WGS) entry which is preliminary data.</text>
</comment>
<keyword evidence="3" id="KW-1185">Reference proteome</keyword>
<dbReference type="RefSeq" id="WP_163743214.1">
    <property type="nucleotide sequence ID" value="NZ_JAAGOA010000023.1"/>
</dbReference>
<organism evidence="2 3">
    <name type="scientific">Phytoactinopolyspora halotolerans</name>
    <dbReference type="NCBI Taxonomy" id="1981512"/>
    <lineage>
        <taxon>Bacteria</taxon>
        <taxon>Bacillati</taxon>
        <taxon>Actinomycetota</taxon>
        <taxon>Actinomycetes</taxon>
        <taxon>Jiangellales</taxon>
        <taxon>Jiangellaceae</taxon>
        <taxon>Phytoactinopolyspora</taxon>
    </lineage>
</organism>